<protein>
    <submittedName>
        <fullName evidence="1">Uncharacterized protein</fullName>
    </submittedName>
</protein>
<dbReference type="Proteomes" id="UP000008022">
    <property type="component" value="Unassembled WGS sequence"/>
</dbReference>
<dbReference type="Gramene" id="ORUFI10G16120.1">
    <property type="protein sequence ID" value="ORUFI10G16120.1"/>
    <property type="gene ID" value="ORUFI10G16120"/>
</dbReference>
<organism evidence="1 2">
    <name type="scientific">Oryza rufipogon</name>
    <name type="common">Brownbeard rice</name>
    <name type="synonym">Asian wild rice</name>
    <dbReference type="NCBI Taxonomy" id="4529"/>
    <lineage>
        <taxon>Eukaryota</taxon>
        <taxon>Viridiplantae</taxon>
        <taxon>Streptophyta</taxon>
        <taxon>Embryophyta</taxon>
        <taxon>Tracheophyta</taxon>
        <taxon>Spermatophyta</taxon>
        <taxon>Magnoliopsida</taxon>
        <taxon>Liliopsida</taxon>
        <taxon>Poales</taxon>
        <taxon>Poaceae</taxon>
        <taxon>BOP clade</taxon>
        <taxon>Oryzoideae</taxon>
        <taxon>Oryzeae</taxon>
        <taxon>Oryzinae</taxon>
        <taxon>Oryza</taxon>
    </lineage>
</organism>
<dbReference type="STRING" id="4529.A0A0E0R154"/>
<reference evidence="2" key="1">
    <citation type="submission" date="2013-06" db="EMBL/GenBank/DDBJ databases">
        <authorList>
            <person name="Zhao Q."/>
        </authorList>
    </citation>
    <scope>NUCLEOTIDE SEQUENCE</scope>
    <source>
        <strain evidence="2">cv. W1943</strain>
    </source>
</reference>
<dbReference type="OMA" id="CELAPRI"/>
<proteinExistence type="predicted"/>
<dbReference type="EnsemblPlants" id="ORUFI10G16120.1">
    <property type="protein sequence ID" value="ORUFI10G16120.1"/>
    <property type="gene ID" value="ORUFI10G16120"/>
</dbReference>
<dbReference type="AlphaFoldDB" id="A0A0E0R154"/>
<evidence type="ECO:0000313" key="2">
    <source>
        <dbReference type="Proteomes" id="UP000008022"/>
    </source>
</evidence>
<name>A0A0E0R154_ORYRU</name>
<reference evidence="1" key="2">
    <citation type="submission" date="2015-06" db="UniProtKB">
        <authorList>
            <consortium name="EnsemblPlants"/>
        </authorList>
    </citation>
    <scope>IDENTIFICATION</scope>
</reference>
<dbReference type="HOGENOM" id="CLU_1858524_0_0_1"/>
<sequence length="138" mass="15967">MSGRTDDGHTHVGEERLWRSIKTRALFGWKRKLGTVLGGYLDKWLAPSIYDAVPARFRNHRTVAEALLNKRWIQDITGALGMQAILEYLSLWPVMKSIQLSDQEDSLHWRWETSGEYSSRSAYQAQFLGRIRFQSSPI</sequence>
<accession>A0A0E0R154</accession>
<keyword evidence="2" id="KW-1185">Reference proteome</keyword>
<evidence type="ECO:0000313" key="1">
    <source>
        <dbReference type="EnsemblPlants" id="ORUFI10G16120.1"/>
    </source>
</evidence>